<dbReference type="Gene3D" id="3.40.50.720">
    <property type="entry name" value="NAD(P)-binding Rossmann-like Domain"/>
    <property type="match status" value="1"/>
</dbReference>
<sequence length="288" mass="32360">MISLVRPFSNETIPFIVQVGVGGTGSNVVQLVSQMLSITGKHHVYVLTDPDLIEEKNKGNQLFIDGEEGLPKAEVLAERYSQSFGLNLWSYTNHYIESVEALKSLFQVDYTNALEATSYYLPILVGCVDNNYSRKIMNQFFDSVPTCIYLDAGNESVEVPSDWQTRPIEQWNEAEKEAYYNSGYSGQVVVGVKIDNKVLQEPVVKMFPDILEDTDTIAPSELSCAELSASEPQRLITNKFAALSIANVIQEVLFEKTITHHMTLFHAKKGYMRSIKKQECEDLLNGQI</sequence>
<name>A0A3M8HAV5_9BACI</name>
<dbReference type="Proteomes" id="UP000279909">
    <property type="component" value="Unassembled WGS sequence"/>
</dbReference>
<dbReference type="AlphaFoldDB" id="A0A3M8HAV5"/>
<reference evidence="1 2" key="1">
    <citation type="journal article" date="2014" name="Int. J. Syst. Evol. Microbiol.">
        <title>Lysinibacillus halotolerans sp. nov., isolated from saline-alkaline soil.</title>
        <authorList>
            <person name="Kong D."/>
            <person name="Wang Y."/>
            <person name="Zhao B."/>
            <person name="Li Y."/>
            <person name="Song J."/>
            <person name="Zhai Y."/>
            <person name="Zhang C."/>
            <person name="Wang H."/>
            <person name="Chen X."/>
            <person name="Zhao B."/>
            <person name="Ruan Z."/>
        </authorList>
    </citation>
    <scope>NUCLEOTIDE SEQUENCE [LARGE SCALE GENOMIC DNA]</scope>
    <source>
        <strain evidence="1 2">MCCC 1A12703</strain>
    </source>
</reference>
<dbReference type="InterPro" id="IPR035985">
    <property type="entry name" value="Ubiquitin-activating_enz"/>
</dbReference>
<protein>
    <submittedName>
        <fullName evidence="1">Thiamine biosynthesis protein ThiF</fullName>
    </submittedName>
</protein>
<dbReference type="OrthoDB" id="1842861at2"/>
<keyword evidence="2" id="KW-1185">Reference proteome</keyword>
<proteinExistence type="predicted"/>
<comment type="caution">
    <text evidence="1">The sequence shown here is derived from an EMBL/GenBank/DDBJ whole genome shotgun (WGS) entry which is preliminary data.</text>
</comment>
<evidence type="ECO:0000313" key="2">
    <source>
        <dbReference type="Proteomes" id="UP000279909"/>
    </source>
</evidence>
<dbReference type="GO" id="GO:0008641">
    <property type="term" value="F:ubiquitin-like modifier activating enzyme activity"/>
    <property type="evidence" value="ECO:0007669"/>
    <property type="project" value="InterPro"/>
</dbReference>
<organism evidence="1 2">
    <name type="scientific">Lysinibacillus halotolerans</name>
    <dbReference type="NCBI Taxonomy" id="1368476"/>
    <lineage>
        <taxon>Bacteria</taxon>
        <taxon>Bacillati</taxon>
        <taxon>Bacillota</taxon>
        <taxon>Bacilli</taxon>
        <taxon>Bacillales</taxon>
        <taxon>Bacillaceae</taxon>
        <taxon>Lysinibacillus</taxon>
    </lineage>
</organism>
<dbReference type="RefSeq" id="WP_122971672.1">
    <property type="nucleotide sequence ID" value="NZ_RHLQ01000014.1"/>
</dbReference>
<dbReference type="EMBL" id="RHLQ01000014">
    <property type="protein sequence ID" value="RNC99573.1"/>
    <property type="molecule type" value="Genomic_DNA"/>
</dbReference>
<gene>
    <name evidence="1" type="ORF">EC501_07445</name>
</gene>
<accession>A0A3M8HAV5</accession>
<dbReference type="SUPFAM" id="SSF69572">
    <property type="entry name" value="Activating enzymes of the ubiquitin-like proteins"/>
    <property type="match status" value="1"/>
</dbReference>
<evidence type="ECO:0000313" key="1">
    <source>
        <dbReference type="EMBL" id="RNC99573.1"/>
    </source>
</evidence>